<name>A0A1Q2MAZ9_9BACT</name>
<evidence type="ECO:0000256" key="1">
    <source>
        <dbReference type="SAM" id="SignalP"/>
    </source>
</evidence>
<dbReference type="GO" id="GO:0005975">
    <property type="term" value="P:carbohydrate metabolic process"/>
    <property type="evidence" value="ECO:0007669"/>
    <property type="project" value="InterPro"/>
</dbReference>
<gene>
    <name evidence="2" type="ORF">SMSP2_00239</name>
</gene>
<dbReference type="OrthoDB" id="6387072at2"/>
<keyword evidence="3" id="KW-1185">Reference proteome</keyword>
<reference evidence="3" key="1">
    <citation type="submission" date="2017-02" db="EMBL/GenBank/DDBJ databases">
        <title>Comparative genomics and description of representatives of a novel lineage of planctomycetes thriving in anoxic sediments.</title>
        <authorList>
            <person name="Spring S."/>
            <person name="Bunk B."/>
            <person name="Sproer C."/>
        </authorList>
    </citation>
    <scope>NUCLEOTIDE SEQUENCE [LARGE SCALE GENOMIC DNA]</scope>
    <source>
        <strain evidence="3">SM-Chi-D1</strain>
    </source>
</reference>
<dbReference type="KEGG" id="pbas:SMSP2_00239"/>
<keyword evidence="1" id="KW-0732">Signal</keyword>
<dbReference type="STRING" id="1851148.SMSP2_00239"/>
<proteinExistence type="predicted"/>
<dbReference type="Gene3D" id="1.50.10.20">
    <property type="match status" value="1"/>
</dbReference>
<dbReference type="Proteomes" id="UP000188181">
    <property type="component" value="Chromosome"/>
</dbReference>
<dbReference type="RefSeq" id="WP_146682207.1">
    <property type="nucleotide sequence ID" value="NZ_CP019646.1"/>
</dbReference>
<dbReference type="AlphaFoldDB" id="A0A1Q2MAZ9"/>
<evidence type="ECO:0000313" key="2">
    <source>
        <dbReference type="EMBL" id="AQQ69905.1"/>
    </source>
</evidence>
<feature type="signal peptide" evidence="1">
    <location>
        <begin position="1"/>
        <end position="24"/>
    </location>
</feature>
<dbReference type="EMBL" id="CP019646">
    <property type="protein sequence ID" value="AQQ69905.1"/>
    <property type="molecule type" value="Genomic_DNA"/>
</dbReference>
<dbReference type="InterPro" id="IPR008928">
    <property type="entry name" value="6-hairpin_glycosidase_sf"/>
</dbReference>
<evidence type="ECO:0000313" key="3">
    <source>
        <dbReference type="Proteomes" id="UP000188181"/>
    </source>
</evidence>
<accession>A0A1Q2MAZ9</accession>
<feature type="chain" id="PRO_5013383693" evidence="1">
    <location>
        <begin position="25"/>
        <end position="363"/>
    </location>
</feature>
<dbReference type="SUPFAM" id="SSF48208">
    <property type="entry name" value="Six-hairpin glycosidases"/>
    <property type="match status" value="1"/>
</dbReference>
<protein>
    <submittedName>
        <fullName evidence="2">Uncharacterized protein</fullName>
    </submittedName>
</protein>
<organism evidence="2 3">
    <name type="scientific">Limihaloglobus sulfuriphilus</name>
    <dbReference type="NCBI Taxonomy" id="1851148"/>
    <lineage>
        <taxon>Bacteria</taxon>
        <taxon>Pseudomonadati</taxon>
        <taxon>Planctomycetota</taxon>
        <taxon>Phycisphaerae</taxon>
        <taxon>Sedimentisphaerales</taxon>
        <taxon>Sedimentisphaeraceae</taxon>
        <taxon>Limihaloglobus</taxon>
    </lineage>
</organism>
<sequence length="363" mass="40926" precursor="true">MFKHNYRVLLAAVFMAVICCSAFANEAVYKTKFFEICDLACQELVKDTLHIYGKHHYKDSYSVRALAVAYDMTGDEKYLNVCKEWSDKMVELQHGMEPAGAYYMNYGRKPGEKTGEWFVADCASVAQGVLATAVRCQKSPERTVYIDSVKAYADLVIANYARSGGGITDGLWSKYDGPWWCSTGIFGGLAFSLYYETGDEKYLDAGYGAIDWLNAEDLTKTGPSTLEEQGPAMYMYVLEAYAAGLPFIQPGSDRYKEVMARYDEALEWMAKGQAGRGGEDTWDYNTQWGSKGGGLPFHMYIYAKHVHNMHEIYAQADKELTYVCQGPVNQPDKRIPDNVHTQLMNFTLMSLAERLSPGTMYRR</sequence>